<evidence type="ECO:0000313" key="3">
    <source>
        <dbReference type="Proteomes" id="UP000053989"/>
    </source>
</evidence>
<dbReference type="STRING" id="1036808.A0A0C3D2D1"/>
<organism evidence="1 3">
    <name type="scientific">Scleroderma citrinum Foug A</name>
    <dbReference type="NCBI Taxonomy" id="1036808"/>
    <lineage>
        <taxon>Eukaryota</taxon>
        <taxon>Fungi</taxon>
        <taxon>Dikarya</taxon>
        <taxon>Basidiomycota</taxon>
        <taxon>Agaricomycotina</taxon>
        <taxon>Agaricomycetes</taxon>
        <taxon>Agaricomycetidae</taxon>
        <taxon>Boletales</taxon>
        <taxon>Sclerodermatineae</taxon>
        <taxon>Sclerodermataceae</taxon>
        <taxon>Scleroderma</taxon>
    </lineage>
</organism>
<reference evidence="1" key="3">
    <citation type="submission" date="2015-02" db="EMBL/GenBank/DDBJ databases">
        <title>Evolutionary Origins and Diversification of the Mycorrhizal Mutualists.</title>
        <authorList>
            <consortium name="DOE Joint Genome Institute"/>
            <consortium name="Mycorrhizal Genomics Consortium"/>
            <person name="Kohler A."/>
            <person name="Kuo A."/>
            <person name="Nagy L.G."/>
            <person name="Floudas D."/>
            <person name="Copeland A."/>
            <person name="Barry K.W."/>
            <person name="Cichocki N."/>
            <person name="Veneault-Fourrey C."/>
            <person name="LaButti K."/>
            <person name="Lindquist E.A."/>
            <person name="Lipzen A."/>
            <person name="Lundell T."/>
            <person name="Morin E."/>
            <person name="Murat C."/>
            <person name="Riley R."/>
            <person name="Ohm R."/>
            <person name="Sun H."/>
            <person name="Tunlid A."/>
            <person name="Henrissat B."/>
            <person name="Grigoriev I.V."/>
            <person name="Hibbett D.S."/>
            <person name="Martin F."/>
        </authorList>
    </citation>
    <scope>NUCLEOTIDE SEQUENCE</scope>
    <source>
        <strain evidence="1">Foug A</strain>
    </source>
</reference>
<reference evidence="1 3" key="1">
    <citation type="submission" date="2014-04" db="EMBL/GenBank/DDBJ databases">
        <authorList>
            <consortium name="DOE Joint Genome Institute"/>
            <person name="Kuo A."/>
            <person name="Kohler A."/>
            <person name="Nagy L.G."/>
            <person name="Floudas D."/>
            <person name="Copeland A."/>
            <person name="Barry K.W."/>
            <person name="Cichocki N."/>
            <person name="Veneault-Fourrey C."/>
            <person name="LaButti K."/>
            <person name="Lindquist E.A."/>
            <person name="Lipzen A."/>
            <person name="Lundell T."/>
            <person name="Morin E."/>
            <person name="Murat C."/>
            <person name="Sun H."/>
            <person name="Tunlid A."/>
            <person name="Henrissat B."/>
            <person name="Grigoriev I.V."/>
            <person name="Hibbett D.S."/>
            <person name="Martin F."/>
            <person name="Nordberg H.P."/>
            <person name="Cantor M.N."/>
            <person name="Hua S.X."/>
        </authorList>
    </citation>
    <scope>NUCLEOTIDE SEQUENCE [LARGE SCALE GENOMIC DNA]</scope>
    <source>
        <strain evidence="1 3">Foug A</strain>
    </source>
</reference>
<evidence type="ECO:0008006" key="4">
    <source>
        <dbReference type="Google" id="ProtNLM"/>
    </source>
</evidence>
<proteinExistence type="predicted"/>
<accession>A0A0C3D2D1</accession>
<keyword evidence="3" id="KW-1185">Reference proteome</keyword>
<dbReference type="EMBL" id="KN822160">
    <property type="protein sequence ID" value="KIM54207.1"/>
    <property type="molecule type" value="Genomic_DNA"/>
</dbReference>
<dbReference type="CDD" id="cd20557">
    <property type="entry name" value="CYCLIN_ScPCL1-like"/>
    <property type="match status" value="1"/>
</dbReference>
<evidence type="ECO:0000313" key="1">
    <source>
        <dbReference type="EMBL" id="KIM50266.1"/>
    </source>
</evidence>
<dbReference type="OrthoDB" id="2654772at2759"/>
<reference evidence="3" key="2">
    <citation type="submission" date="2015-01" db="EMBL/GenBank/DDBJ databases">
        <title>Evolutionary Origins and Diversification of the Mycorrhizal Mutualists.</title>
        <authorList>
            <consortium name="DOE Joint Genome Institute"/>
            <consortium name="Mycorrhizal Genomics Consortium"/>
            <person name="Kohler A."/>
            <person name="Kuo A."/>
            <person name="Nagy L.G."/>
            <person name="Floudas D."/>
            <person name="Copeland A."/>
            <person name="Barry K.W."/>
            <person name="Cichocki N."/>
            <person name="Veneault-Fourrey C."/>
            <person name="LaButti K."/>
            <person name="Lindquist E.A."/>
            <person name="Lipzen A."/>
            <person name="Lundell T."/>
            <person name="Morin E."/>
            <person name="Murat C."/>
            <person name="Riley R."/>
            <person name="Ohm R."/>
            <person name="Sun H."/>
            <person name="Tunlid A."/>
            <person name="Henrissat B."/>
            <person name="Grigoriev I.V."/>
            <person name="Hibbett D.S."/>
            <person name="Martin F."/>
        </authorList>
    </citation>
    <scope>NUCLEOTIDE SEQUENCE [LARGE SCALE GENOMIC DNA]</scope>
    <source>
        <strain evidence="3">Foug A</strain>
    </source>
</reference>
<evidence type="ECO:0000313" key="2">
    <source>
        <dbReference type="EMBL" id="KIM54207.1"/>
    </source>
</evidence>
<dbReference type="EMBL" id="KN822545">
    <property type="protein sequence ID" value="KIM50266.1"/>
    <property type="molecule type" value="Genomic_DNA"/>
</dbReference>
<protein>
    <recommendedName>
        <fullName evidence="4">Cyclin N-terminal domain-containing protein</fullName>
    </recommendedName>
</protein>
<dbReference type="Proteomes" id="UP000053989">
    <property type="component" value="Unassembled WGS sequence"/>
</dbReference>
<dbReference type="InterPro" id="IPR036915">
    <property type="entry name" value="Cyclin-like_sf"/>
</dbReference>
<gene>
    <name evidence="2" type="ORF">SCLCIDRAFT_1222254</name>
    <name evidence="1" type="ORF">SCLCIDRAFT_1225455</name>
</gene>
<name>A0A0C3D2D1_9AGAM</name>
<dbReference type="HOGENOM" id="CLU_096890_0_0_1"/>
<dbReference type="SUPFAM" id="SSF47954">
    <property type="entry name" value="Cyclin-like"/>
    <property type="match status" value="1"/>
</dbReference>
<dbReference type="Gene3D" id="1.10.472.10">
    <property type="entry name" value="Cyclin-like"/>
    <property type="match status" value="1"/>
</dbReference>
<sequence length="234" mass="27029">MFYENRSAILSSLTRLCELHVVMHRSLIDHIVDCIIDAVEFSKGNSPSLYRPSYLRESSLLKQFILRVLRLSHVPVGTVLIALAYVDEMKLRHTLDYGAATYERVFLGALILANQFIGNDPFVKKQLEGYDLLFDTTEIETIEMRFLFDFGFGALTIEEDAILALYETFVEIVENEKLCHRAYCQIHDHSRAGVTKFNPPHKEADVPKTKLRRLTWWRKLLHQSHLARGPISVH</sequence>
<dbReference type="AlphaFoldDB" id="A0A0C3D2D1"/>